<dbReference type="PANTHER" id="PTHR11203">
    <property type="entry name" value="CLEAVAGE AND POLYADENYLATION SPECIFICITY FACTOR FAMILY MEMBER"/>
    <property type="match status" value="1"/>
</dbReference>
<dbReference type="AlphaFoldDB" id="A0A0K9Q3H7"/>
<evidence type="ECO:0000259" key="6">
    <source>
        <dbReference type="SMART" id="SM01027"/>
    </source>
</evidence>
<dbReference type="Proteomes" id="UP000036987">
    <property type="component" value="Unassembled WGS sequence"/>
</dbReference>
<feature type="domain" description="Metallo-beta-lactamase" evidence="5">
    <location>
        <begin position="15"/>
        <end position="231"/>
    </location>
</feature>
<dbReference type="OrthoDB" id="10249535at2759"/>
<dbReference type="InterPro" id="IPR022712">
    <property type="entry name" value="Beta_Casp"/>
</dbReference>
<dbReference type="Pfam" id="PF07521">
    <property type="entry name" value="RMMBL"/>
    <property type="match status" value="1"/>
</dbReference>
<evidence type="ECO:0000256" key="4">
    <source>
        <dbReference type="ARBA" id="ARBA00023242"/>
    </source>
</evidence>
<evidence type="ECO:0000313" key="8">
    <source>
        <dbReference type="Proteomes" id="UP000036987"/>
    </source>
</evidence>
<proteinExistence type="inferred from homology"/>
<dbReference type="InterPro" id="IPR036866">
    <property type="entry name" value="RibonucZ/Hydroxyglut_hydro"/>
</dbReference>
<dbReference type="InterPro" id="IPR001279">
    <property type="entry name" value="Metallo-B-lactamas"/>
</dbReference>
<dbReference type="Gene3D" id="3.40.50.10890">
    <property type="match status" value="1"/>
</dbReference>
<keyword evidence="3" id="KW-0378">Hydrolase</keyword>
<dbReference type="GO" id="GO:0004521">
    <property type="term" value="F:RNA endonuclease activity"/>
    <property type="evidence" value="ECO:0000318"/>
    <property type="project" value="GO_Central"/>
</dbReference>
<dbReference type="InterPro" id="IPR050698">
    <property type="entry name" value="MBL"/>
</dbReference>
<keyword evidence="8" id="KW-1185">Reference proteome</keyword>
<dbReference type="GO" id="GO:0016180">
    <property type="term" value="P:snRNA processing"/>
    <property type="evidence" value="ECO:0000318"/>
    <property type="project" value="GO_Central"/>
</dbReference>
<evidence type="ECO:0000256" key="1">
    <source>
        <dbReference type="ARBA" id="ARBA00004123"/>
    </source>
</evidence>
<evidence type="ECO:0000313" key="7">
    <source>
        <dbReference type="EMBL" id="KMZ75067.1"/>
    </source>
</evidence>
<dbReference type="InterPro" id="IPR041897">
    <property type="entry name" value="INTS11-like_MBL-fold"/>
</dbReference>
<dbReference type="STRING" id="29655.A0A0K9Q3H7"/>
<dbReference type="FunFam" id="3.60.15.10:FF:000028">
    <property type="entry name" value="Integrator complex subunit 11 isoform X3"/>
    <property type="match status" value="1"/>
</dbReference>
<dbReference type="InterPro" id="IPR011108">
    <property type="entry name" value="RMMBL"/>
</dbReference>
<sequence>MAIECLVLGAGQEVGKSCVVVTIGGKKIMFDCGMHMGRVDNPYPDFSRLSPTGDFDNVLSCVIITHCHLDHVGALPFFTQVCGYRGPIYMTYPTKALSPIMLEDYHKILTEKSNGGEKFTLNDVKECMKKVIPVNIKESVQVDKDLQIRAYYAGHVLGAAMFYAKVGESTLVYTGDYSMTPDRHLGAAEIDRIQLDLLITESTYATTTRDSRFALEREFLNVVHKCVSDGGKVLMPTFSMGRTQELAIMLNDYWERMNLKVPIYFSAGLTLQANVYYKMLIGWTSQRIKQSYVKCNPFDFKHVLPFNRSYIDSPGPCVLFATPGMLTGGFSLEVFMKWAPSKENLVILPGYCLAGTVGHQLMSGKVKTINLDKNTQIDVQCQIHQISFSPHTDSKGIMDLIQFLSPYHVMLMHGEKLNMEKLKGKIQSELGTPCYNPANNETQDLKTSHFHVSRNGNVGEGILIMEKEKRAKFVHEDELLQTLNTEEHKVKIAGCFPVDIGKLQSSVSSLQPNLIEYGGHKFSENANLGKFNILQLLQIKLNELINIEIVCQGFR</sequence>
<protein>
    <submittedName>
        <fullName evidence="7">Cleavage and polyadenylation specificity factor subunit 3</fullName>
    </submittedName>
</protein>
<dbReference type="Pfam" id="PF16661">
    <property type="entry name" value="Lactamase_B_6"/>
    <property type="match status" value="1"/>
</dbReference>
<evidence type="ECO:0000256" key="3">
    <source>
        <dbReference type="ARBA" id="ARBA00022801"/>
    </source>
</evidence>
<dbReference type="Pfam" id="PF10996">
    <property type="entry name" value="Beta-Casp"/>
    <property type="match status" value="1"/>
</dbReference>
<dbReference type="EMBL" id="LFYR01000216">
    <property type="protein sequence ID" value="KMZ75067.1"/>
    <property type="molecule type" value="Genomic_DNA"/>
</dbReference>
<dbReference type="GO" id="GO:0005634">
    <property type="term" value="C:nucleus"/>
    <property type="evidence" value="ECO:0000318"/>
    <property type="project" value="GO_Central"/>
</dbReference>
<dbReference type="SMART" id="SM01027">
    <property type="entry name" value="Beta-Casp"/>
    <property type="match status" value="1"/>
</dbReference>
<evidence type="ECO:0000256" key="2">
    <source>
        <dbReference type="ARBA" id="ARBA00007093"/>
    </source>
</evidence>
<dbReference type="FunFam" id="3.40.50.10890:FF:000005">
    <property type="entry name" value="Cleavage and polyadenylation specificity factor subunit 3-II"/>
    <property type="match status" value="1"/>
</dbReference>
<dbReference type="PANTHER" id="PTHR11203:SF37">
    <property type="entry name" value="INTEGRATOR COMPLEX SUBUNIT 11"/>
    <property type="match status" value="1"/>
</dbReference>
<dbReference type="CDD" id="cd16291">
    <property type="entry name" value="INTS11-like_MBL-fold"/>
    <property type="match status" value="1"/>
</dbReference>
<dbReference type="SUPFAM" id="SSF56281">
    <property type="entry name" value="Metallo-hydrolase/oxidoreductase"/>
    <property type="match status" value="1"/>
</dbReference>
<keyword evidence="4" id="KW-0539">Nucleus</keyword>
<gene>
    <name evidence="7" type="ORF">ZOSMA_11G00930</name>
</gene>
<name>A0A0K9Q3H7_ZOSMR</name>
<reference evidence="8" key="1">
    <citation type="journal article" date="2016" name="Nature">
        <title>The genome of the seagrass Zostera marina reveals angiosperm adaptation to the sea.</title>
        <authorList>
            <person name="Olsen J.L."/>
            <person name="Rouze P."/>
            <person name="Verhelst B."/>
            <person name="Lin Y.-C."/>
            <person name="Bayer T."/>
            <person name="Collen J."/>
            <person name="Dattolo E."/>
            <person name="De Paoli E."/>
            <person name="Dittami S."/>
            <person name="Maumus F."/>
            <person name="Michel G."/>
            <person name="Kersting A."/>
            <person name="Lauritano C."/>
            <person name="Lohaus R."/>
            <person name="Toepel M."/>
            <person name="Tonon T."/>
            <person name="Vanneste K."/>
            <person name="Amirebrahimi M."/>
            <person name="Brakel J."/>
            <person name="Bostroem C."/>
            <person name="Chovatia M."/>
            <person name="Grimwood J."/>
            <person name="Jenkins J.W."/>
            <person name="Jueterbock A."/>
            <person name="Mraz A."/>
            <person name="Stam W.T."/>
            <person name="Tice H."/>
            <person name="Bornberg-Bauer E."/>
            <person name="Green P.J."/>
            <person name="Pearson G.A."/>
            <person name="Procaccini G."/>
            <person name="Duarte C.M."/>
            <person name="Schmutz J."/>
            <person name="Reusch T.B.H."/>
            <person name="Van de Peer Y."/>
        </authorList>
    </citation>
    <scope>NUCLEOTIDE SEQUENCE [LARGE SCALE GENOMIC DNA]</scope>
    <source>
        <strain evidence="8">cv. Finnish</strain>
    </source>
</reference>
<dbReference type="GO" id="GO:0016787">
    <property type="term" value="F:hydrolase activity"/>
    <property type="evidence" value="ECO:0007669"/>
    <property type="project" value="UniProtKB-KW"/>
</dbReference>
<dbReference type="Gene3D" id="3.60.15.10">
    <property type="entry name" value="Ribonuclease Z/Hydroxyacylglutathione hydrolase-like"/>
    <property type="match status" value="1"/>
</dbReference>
<dbReference type="OMA" id="YLDGMIW"/>
<evidence type="ECO:0000259" key="5">
    <source>
        <dbReference type="SMART" id="SM00849"/>
    </source>
</evidence>
<comment type="similarity">
    <text evidence="2">Belongs to the metallo-beta-lactamase superfamily. RNA-metabolizing metallo-beta-lactamase-like family. INTS11 subfamily.</text>
</comment>
<comment type="caution">
    <text evidence="7">The sequence shown here is derived from an EMBL/GenBank/DDBJ whole genome shotgun (WGS) entry which is preliminary data.</text>
</comment>
<organism evidence="7 8">
    <name type="scientific">Zostera marina</name>
    <name type="common">Eelgrass</name>
    <dbReference type="NCBI Taxonomy" id="29655"/>
    <lineage>
        <taxon>Eukaryota</taxon>
        <taxon>Viridiplantae</taxon>
        <taxon>Streptophyta</taxon>
        <taxon>Embryophyta</taxon>
        <taxon>Tracheophyta</taxon>
        <taxon>Spermatophyta</taxon>
        <taxon>Magnoliopsida</taxon>
        <taxon>Liliopsida</taxon>
        <taxon>Zosteraceae</taxon>
        <taxon>Zostera</taxon>
    </lineage>
</organism>
<dbReference type="SMART" id="SM00849">
    <property type="entry name" value="Lactamase_B"/>
    <property type="match status" value="1"/>
</dbReference>
<accession>A0A0K9Q3H7</accession>
<comment type="subcellular location">
    <subcellularLocation>
        <location evidence="1">Nucleus</location>
    </subcellularLocation>
</comment>
<feature type="domain" description="Beta-Casp" evidence="6">
    <location>
        <begin position="243"/>
        <end position="361"/>
    </location>
</feature>